<dbReference type="Gene3D" id="3.40.190.290">
    <property type="match status" value="1"/>
</dbReference>
<dbReference type="PROSITE" id="PS50931">
    <property type="entry name" value="HTH_LYSR"/>
    <property type="match status" value="1"/>
</dbReference>
<dbReference type="InterPro" id="IPR000847">
    <property type="entry name" value="LysR_HTH_N"/>
</dbReference>
<keyword evidence="4" id="KW-0804">Transcription</keyword>
<evidence type="ECO:0000256" key="1">
    <source>
        <dbReference type="ARBA" id="ARBA00009437"/>
    </source>
</evidence>
<dbReference type="Pfam" id="PF03466">
    <property type="entry name" value="LysR_substrate"/>
    <property type="match status" value="1"/>
</dbReference>
<evidence type="ECO:0000259" key="5">
    <source>
        <dbReference type="PROSITE" id="PS50931"/>
    </source>
</evidence>
<comment type="similarity">
    <text evidence="1">Belongs to the LysR transcriptional regulatory family.</text>
</comment>
<sequence length="295" mass="32448">MSDLLLSIRTFIRLCEKPSFTRVAAEMHASHTTIARRLDQVEAHFGTVLFHRTTRRLVPTPEADQLLVHARTLVDALEVAEQELRPVQGDVSGTVRIGVTTALGLYYLGLLSQLSDQHPGLRIDMAMTDWQRDLVQDRLDLALRVGPVGDDMLVVHRLGALPRMLVAHPDYVARHGLPASADDLPSHRCIAYGYGDLPAKWTVDGRDQLISGPFRSDNSEAVHRAALAGLGIAMLPAVRVADDLEAGRLVRVLPASQIDPIDILAVHPALKRLPARARLVLDFLKANFPGDPPQR</sequence>
<dbReference type="SUPFAM" id="SSF53850">
    <property type="entry name" value="Periplasmic binding protein-like II"/>
    <property type="match status" value="1"/>
</dbReference>
<dbReference type="PANTHER" id="PTHR30537:SF5">
    <property type="entry name" value="HTH-TYPE TRANSCRIPTIONAL ACTIVATOR TTDR-RELATED"/>
    <property type="match status" value="1"/>
</dbReference>
<dbReference type="EMBL" id="JGVR01000014">
    <property type="protein sequence ID" value="KEZ18673.1"/>
    <property type="molecule type" value="Genomic_DNA"/>
</dbReference>
<dbReference type="InterPro" id="IPR058163">
    <property type="entry name" value="LysR-type_TF_proteobact-type"/>
</dbReference>
<dbReference type="InterPro" id="IPR036390">
    <property type="entry name" value="WH_DNA-bd_sf"/>
</dbReference>
<dbReference type="eggNOG" id="COG0583">
    <property type="taxonomic scope" value="Bacteria"/>
</dbReference>
<name>A0A084EL31_SPHYA</name>
<dbReference type="STRING" id="13690.AX777_05695"/>
<dbReference type="InterPro" id="IPR036388">
    <property type="entry name" value="WH-like_DNA-bd_sf"/>
</dbReference>
<comment type="caution">
    <text evidence="6">The sequence shown here is derived from an EMBL/GenBank/DDBJ whole genome shotgun (WGS) entry which is preliminary data.</text>
</comment>
<protein>
    <submittedName>
        <fullName evidence="6">Transcriptional regulator</fullName>
    </submittedName>
</protein>
<gene>
    <name evidence="6" type="ORF">CP98_02384</name>
</gene>
<evidence type="ECO:0000256" key="2">
    <source>
        <dbReference type="ARBA" id="ARBA00023015"/>
    </source>
</evidence>
<dbReference type="SUPFAM" id="SSF46785">
    <property type="entry name" value="Winged helix' DNA-binding domain"/>
    <property type="match status" value="1"/>
</dbReference>
<dbReference type="AlphaFoldDB" id="A0A084EL31"/>
<dbReference type="RefSeq" id="WP_037519612.1">
    <property type="nucleotide sequence ID" value="NZ_JGVR01000014.1"/>
</dbReference>
<evidence type="ECO:0000256" key="4">
    <source>
        <dbReference type="ARBA" id="ARBA00023163"/>
    </source>
</evidence>
<evidence type="ECO:0000313" key="7">
    <source>
        <dbReference type="Proteomes" id="UP000028534"/>
    </source>
</evidence>
<feature type="domain" description="HTH lysR-type" evidence="5">
    <location>
        <begin position="8"/>
        <end position="60"/>
    </location>
</feature>
<reference evidence="6 7" key="1">
    <citation type="submission" date="2014-03" db="EMBL/GenBank/DDBJ databases">
        <title>Genome sequence of Sphingobium yanoikuyae B1.</title>
        <authorList>
            <person name="Gan H.M."/>
            <person name="Gan H.Y."/>
            <person name="Savka M.A."/>
        </authorList>
    </citation>
    <scope>NUCLEOTIDE SEQUENCE [LARGE SCALE GENOMIC DNA]</scope>
    <source>
        <strain evidence="6 7">B1</strain>
    </source>
</reference>
<accession>A0A084EL31</accession>
<dbReference type="PATRIC" id="fig|13690.10.peg.2448"/>
<keyword evidence="3" id="KW-0238">DNA-binding</keyword>
<dbReference type="PANTHER" id="PTHR30537">
    <property type="entry name" value="HTH-TYPE TRANSCRIPTIONAL REGULATOR"/>
    <property type="match status" value="1"/>
</dbReference>
<dbReference type="GO" id="GO:0003700">
    <property type="term" value="F:DNA-binding transcription factor activity"/>
    <property type="evidence" value="ECO:0007669"/>
    <property type="project" value="InterPro"/>
</dbReference>
<evidence type="ECO:0000313" key="6">
    <source>
        <dbReference type="EMBL" id="KEZ18673.1"/>
    </source>
</evidence>
<organism evidence="6 7">
    <name type="scientific">Sphingobium yanoikuyae</name>
    <name type="common">Sphingomonas yanoikuyae</name>
    <dbReference type="NCBI Taxonomy" id="13690"/>
    <lineage>
        <taxon>Bacteria</taxon>
        <taxon>Pseudomonadati</taxon>
        <taxon>Pseudomonadota</taxon>
        <taxon>Alphaproteobacteria</taxon>
        <taxon>Sphingomonadales</taxon>
        <taxon>Sphingomonadaceae</taxon>
        <taxon>Sphingobium</taxon>
    </lineage>
</organism>
<dbReference type="CDD" id="cd08422">
    <property type="entry name" value="PBP2_CrgA_like"/>
    <property type="match status" value="1"/>
</dbReference>
<proteinExistence type="inferred from homology"/>
<keyword evidence="2" id="KW-0805">Transcription regulation</keyword>
<dbReference type="GO" id="GO:0003677">
    <property type="term" value="F:DNA binding"/>
    <property type="evidence" value="ECO:0007669"/>
    <property type="project" value="UniProtKB-KW"/>
</dbReference>
<dbReference type="Gene3D" id="1.10.10.10">
    <property type="entry name" value="Winged helix-like DNA-binding domain superfamily/Winged helix DNA-binding domain"/>
    <property type="match status" value="1"/>
</dbReference>
<dbReference type="Proteomes" id="UP000028534">
    <property type="component" value="Unassembled WGS sequence"/>
</dbReference>
<dbReference type="Pfam" id="PF00126">
    <property type="entry name" value="HTH_1"/>
    <property type="match status" value="1"/>
</dbReference>
<dbReference type="InterPro" id="IPR005119">
    <property type="entry name" value="LysR_subst-bd"/>
</dbReference>
<evidence type="ECO:0000256" key="3">
    <source>
        <dbReference type="ARBA" id="ARBA00023125"/>
    </source>
</evidence>